<dbReference type="STRING" id="1069081.SAMN05660197_1985"/>
<dbReference type="Proteomes" id="UP000192602">
    <property type="component" value="Unassembled WGS sequence"/>
</dbReference>
<dbReference type="RefSeq" id="WP_159445341.1">
    <property type="nucleotide sequence ID" value="NZ_AP026671.1"/>
</dbReference>
<reference evidence="2" key="1">
    <citation type="submission" date="2017-04" db="EMBL/GenBank/DDBJ databases">
        <authorList>
            <person name="Varghese N."/>
            <person name="Submissions S."/>
        </authorList>
    </citation>
    <scope>NUCLEOTIDE SEQUENCE [LARGE SCALE GENOMIC DNA]</scope>
    <source>
        <strain evidence="2">DSM 16512</strain>
    </source>
</reference>
<dbReference type="EMBL" id="FWWZ01000001">
    <property type="protein sequence ID" value="SMC10146.1"/>
    <property type="molecule type" value="Genomic_DNA"/>
</dbReference>
<evidence type="ECO:0000313" key="1">
    <source>
        <dbReference type="EMBL" id="SMC10146.1"/>
    </source>
</evidence>
<dbReference type="SUPFAM" id="SSF53756">
    <property type="entry name" value="UDP-Glycosyltransferase/glycogen phosphorylase"/>
    <property type="match status" value="1"/>
</dbReference>
<proteinExistence type="predicted"/>
<dbReference type="OrthoDB" id="1865at2"/>
<protein>
    <recommendedName>
        <fullName evidence="3">Mitochondrial fission protein ELM1</fullName>
    </recommendedName>
</protein>
<dbReference type="AlphaFoldDB" id="A0A1W1WV76"/>
<gene>
    <name evidence="1" type="ORF">SAMN05660197_1985</name>
</gene>
<sequence length="285" mass="32030">MDKVLIVSDGKKGHENQAIAYAKLRNASYTIVYVRFKSTLHKILGYLFDWLGIYTKALFEPFDFTCEYDAVVSAGSSTYYATKLIAKACNIPSIALMQPKGFRKNFTKIYAQKHDGGLLPINFAVSQPQGVYKCEGKCVALVVGGSNSVFTMQLKDIQEVVAYIFKHFQGYKKVLSTSPRTPKEIEEYLAKQPFDFKIIYSKDPRNPIGDFLACCDYFFITIDSTSMISEAVSSGKAAIEVVPLEAKGKNKYEVMVQELANDGYLHIFDGTIDKANKKIDLRQYI</sequence>
<name>A0A1W1WV76_9BACT</name>
<keyword evidence="2" id="KW-1185">Reference proteome</keyword>
<evidence type="ECO:0000313" key="2">
    <source>
        <dbReference type="Proteomes" id="UP000192602"/>
    </source>
</evidence>
<evidence type="ECO:0008006" key="3">
    <source>
        <dbReference type="Google" id="ProtNLM"/>
    </source>
</evidence>
<organism evidence="1 2">
    <name type="scientific">Nitratiruptor tergarcus DSM 16512</name>
    <dbReference type="NCBI Taxonomy" id="1069081"/>
    <lineage>
        <taxon>Bacteria</taxon>
        <taxon>Pseudomonadati</taxon>
        <taxon>Campylobacterota</taxon>
        <taxon>Epsilonproteobacteria</taxon>
        <taxon>Nautiliales</taxon>
        <taxon>Nitratiruptoraceae</taxon>
        <taxon>Nitratiruptor</taxon>
    </lineage>
</organism>
<dbReference type="Pfam" id="PF06258">
    <property type="entry name" value="Mito_fiss_Elm1"/>
    <property type="match status" value="1"/>
</dbReference>
<accession>A0A1W1WV76</accession>
<dbReference type="InterPro" id="IPR009367">
    <property type="entry name" value="Elm1-like"/>
</dbReference>